<protein>
    <submittedName>
        <fullName evidence="2">Uncharacterized protein</fullName>
    </submittedName>
</protein>
<gene>
    <name evidence="2" type="ORF">E2C01_081892</name>
</gene>
<name>A0A5B7J3I5_PORTR</name>
<evidence type="ECO:0000313" key="3">
    <source>
        <dbReference type="Proteomes" id="UP000324222"/>
    </source>
</evidence>
<feature type="region of interest" description="Disordered" evidence="1">
    <location>
        <begin position="1"/>
        <end position="33"/>
    </location>
</feature>
<feature type="compositionally biased region" description="Basic and acidic residues" evidence="1">
    <location>
        <begin position="9"/>
        <end position="31"/>
    </location>
</feature>
<organism evidence="2 3">
    <name type="scientific">Portunus trituberculatus</name>
    <name type="common">Swimming crab</name>
    <name type="synonym">Neptunus trituberculatus</name>
    <dbReference type="NCBI Taxonomy" id="210409"/>
    <lineage>
        <taxon>Eukaryota</taxon>
        <taxon>Metazoa</taxon>
        <taxon>Ecdysozoa</taxon>
        <taxon>Arthropoda</taxon>
        <taxon>Crustacea</taxon>
        <taxon>Multicrustacea</taxon>
        <taxon>Malacostraca</taxon>
        <taxon>Eumalacostraca</taxon>
        <taxon>Eucarida</taxon>
        <taxon>Decapoda</taxon>
        <taxon>Pleocyemata</taxon>
        <taxon>Brachyura</taxon>
        <taxon>Eubrachyura</taxon>
        <taxon>Portunoidea</taxon>
        <taxon>Portunidae</taxon>
        <taxon>Portuninae</taxon>
        <taxon>Portunus</taxon>
    </lineage>
</organism>
<dbReference type="AlphaFoldDB" id="A0A5B7J3I5"/>
<reference evidence="2 3" key="1">
    <citation type="submission" date="2019-05" db="EMBL/GenBank/DDBJ databases">
        <title>Another draft genome of Portunus trituberculatus and its Hox gene families provides insights of decapod evolution.</title>
        <authorList>
            <person name="Jeong J.-H."/>
            <person name="Song I."/>
            <person name="Kim S."/>
            <person name="Choi T."/>
            <person name="Kim D."/>
            <person name="Ryu S."/>
            <person name="Kim W."/>
        </authorList>
    </citation>
    <scope>NUCLEOTIDE SEQUENCE [LARGE SCALE GENOMIC DNA]</scope>
    <source>
        <tissue evidence="2">Muscle</tissue>
    </source>
</reference>
<sequence>MWPVKNLVHHSEEGRWREGGGKEGEGREGGREGGAAALQETFVEAVVLTIRGTLVVGKKALLVSFRGRRLAGRSGWWVGRQAGTPLNAKEGRASREHKPESLDSNQRPDPRLLS</sequence>
<proteinExistence type="predicted"/>
<dbReference type="EMBL" id="VSRR010073354">
    <property type="protein sequence ID" value="MPC87044.1"/>
    <property type="molecule type" value="Genomic_DNA"/>
</dbReference>
<accession>A0A5B7J3I5</accession>
<feature type="region of interest" description="Disordered" evidence="1">
    <location>
        <begin position="80"/>
        <end position="114"/>
    </location>
</feature>
<evidence type="ECO:0000313" key="2">
    <source>
        <dbReference type="EMBL" id="MPC87044.1"/>
    </source>
</evidence>
<comment type="caution">
    <text evidence="2">The sequence shown here is derived from an EMBL/GenBank/DDBJ whole genome shotgun (WGS) entry which is preliminary data.</text>
</comment>
<feature type="compositionally biased region" description="Basic and acidic residues" evidence="1">
    <location>
        <begin position="89"/>
        <end position="114"/>
    </location>
</feature>
<evidence type="ECO:0000256" key="1">
    <source>
        <dbReference type="SAM" id="MobiDB-lite"/>
    </source>
</evidence>
<keyword evidence="3" id="KW-1185">Reference proteome</keyword>
<dbReference type="Proteomes" id="UP000324222">
    <property type="component" value="Unassembled WGS sequence"/>
</dbReference>